<evidence type="ECO:0000313" key="2">
    <source>
        <dbReference type="Proteomes" id="UP000468707"/>
    </source>
</evidence>
<evidence type="ECO:0000313" key="1">
    <source>
        <dbReference type="EMBL" id="NDV43975.1"/>
    </source>
</evidence>
<proteinExistence type="predicted"/>
<dbReference type="EMBL" id="JAAAMI010000005">
    <property type="protein sequence ID" value="NDV43975.1"/>
    <property type="molecule type" value="Genomic_DNA"/>
</dbReference>
<sequence length="234" mass="27382">MEKPKFNVGELVVLKTHPLLKSYRIKGDGKLVPPILLVREVFIESKKKIICDDETGNVIAELIKYTCTYFNDAKSEFLEVVLYESMLDSFRNLKIEKITPDGIVQKDEKTIIEEIDGYKTPEYKYGEIFRLKTKKIEIYKKRSSKTFKVIKNEEGEEVLNPKESVQYVVNYTSPDFIVCGFKKNDEKNSHYPDGSLKKIVAENLFKIKWFNPFQQKFSEQYVPDSFLTDKMKLD</sequence>
<reference evidence="1 2" key="1">
    <citation type="submission" date="2020-01" db="EMBL/GenBank/DDBJ databases">
        <title>Muricauda sediminis sp.nov. 40Bstr401.</title>
        <authorList>
            <person name="Xue Z."/>
            <person name="Zhu S."/>
            <person name="Ren N."/>
            <person name="Chen T."/>
            <person name="Chen X."/>
            <person name="Chen J."/>
            <person name="Yang J."/>
        </authorList>
    </citation>
    <scope>NUCLEOTIDE SEQUENCE [LARGE SCALE GENOMIC DNA]</scope>
    <source>
        <strain evidence="1 2">40Bstr401</strain>
    </source>
</reference>
<protein>
    <submittedName>
        <fullName evidence="1">Uncharacterized protein</fullName>
    </submittedName>
</protein>
<keyword evidence="2" id="KW-1185">Reference proteome</keyword>
<dbReference type="AlphaFoldDB" id="A0A6I5KVI6"/>
<dbReference type="Proteomes" id="UP000468707">
    <property type="component" value="Unassembled WGS sequence"/>
</dbReference>
<organism evidence="1 2">
    <name type="scientific">Flagellimonas sediminis</name>
    <dbReference type="NCBI Taxonomy" id="2696468"/>
    <lineage>
        <taxon>Bacteria</taxon>
        <taxon>Pseudomonadati</taxon>
        <taxon>Bacteroidota</taxon>
        <taxon>Flavobacteriia</taxon>
        <taxon>Flavobacteriales</taxon>
        <taxon>Flavobacteriaceae</taxon>
        <taxon>Flagellimonas</taxon>
    </lineage>
</organism>
<accession>A0A6I5KVI6</accession>
<dbReference type="RefSeq" id="WP_163635410.1">
    <property type="nucleotide sequence ID" value="NZ_JAAAMI010000005.1"/>
</dbReference>
<name>A0A6I5KVI6_9FLAO</name>
<gene>
    <name evidence="1" type="ORF">GTK07_11615</name>
</gene>
<comment type="caution">
    <text evidence="1">The sequence shown here is derived from an EMBL/GenBank/DDBJ whole genome shotgun (WGS) entry which is preliminary data.</text>
</comment>